<accession>A0A0D9QS49</accession>
<reference evidence="11 12" key="1">
    <citation type="submission" date="2014-03" db="EMBL/GenBank/DDBJ databases">
        <title>The Genome Sequence of Plasmodium fragile nilgiri.</title>
        <authorList>
            <consortium name="The Broad Institute Genomics Platform"/>
            <consortium name="The Broad Institute Genome Sequencing Center for Infectious Disease"/>
            <person name="Neafsey D."/>
            <person name="Duraisingh M."/>
            <person name="Young S.K."/>
            <person name="Zeng Q."/>
            <person name="Gargeya S."/>
            <person name="Abouelleil A."/>
            <person name="Alvarado L."/>
            <person name="Chapman S.B."/>
            <person name="Gainer-Dewar J."/>
            <person name="Goldberg J."/>
            <person name="Griggs A."/>
            <person name="Gujja S."/>
            <person name="Hansen M."/>
            <person name="Howarth C."/>
            <person name="Imamovic A."/>
            <person name="Larimer J."/>
            <person name="Pearson M."/>
            <person name="Poon T.W."/>
            <person name="Priest M."/>
            <person name="Roberts A."/>
            <person name="Saif S."/>
            <person name="Shea T."/>
            <person name="Sykes S."/>
            <person name="Wortman J."/>
            <person name="Nusbaum C."/>
            <person name="Birren B."/>
        </authorList>
    </citation>
    <scope>NUCLEOTIDE SEQUENCE [LARGE SCALE GENOMIC DNA]</scope>
    <source>
        <strain evidence="12">nilgiri</strain>
    </source>
</reference>
<keyword evidence="7" id="KW-0175">Coiled coil</keyword>
<dbReference type="Proteomes" id="UP000054561">
    <property type="component" value="Unassembled WGS sequence"/>
</dbReference>
<proteinExistence type="inferred from homology"/>
<dbReference type="PANTHER" id="PTHR15959:SF0">
    <property type="entry name" value="SYNTAXIN-18"/>
    <property type="match status" value="1"/>
</dbReference>
<evidence type="ECO:0000256" key="5">
    <source>
        <dbReference type="ARBA" id="ARBA00022927"/>
    </source>
</evidence>
<feature type="transmembrane region" description="Helical" evidence="9">
    <location>
        <begin position="390"/>
        <end position="408"/>
    </location>
</feature>
<dbReference type="RefSeq" id="XP_012333429.1">
    <property type="nucleotide sequence ID" value="XM_012478006.1"/>
</dbReference>
<dbReference type="OrthoDB" id="370804at2759"/>
<dbReference type="VEuPathDB" id="PlasmoDB:AK88_00355"/>
<comment type="similarity">
    <text evidence="2">Belongs to the syntaxin family.</text>
</comment>
<keyword evidence="8 9" id="KW-0472">Membrane</keyword>
<evidence type="ECO:0000256" key="3">
    <source>
        <dbReference type="ARBA" id="ARBA00022448"/>
    </source>
</evidence>
<dbReference type="GO" id="GO:0006890">
    <property type="term" value="P:retrograde vesicle-mediated transport, Golgi to endoplasmic reticulum"/>
    <property type="evidence" value="ECO:0007669"/>
    <property type="project" value="TreeGrafter"/>
</dbReference>
<evidence type="ECO:0000256" key="4">
    <source>
        <dbReference type="ARBA" id="ARBA00022692"/>
    </source>
</evidence>
<dbReference type="PROSITE" id="PS50192">
    <property type="entry name" value="T_SNARE"/>
    <property type="match status" value="1"/>
</dbReference>
<organism evidence="11 12">
    <name type="scientific">Plasmodium fragile</name>
    <dbReference type="NCBI Taxonomy" id="5857"/>
    <lineage>
        <taxon>Eukaryota</taxon>
        <taxon>Sar</taxon>
        <taxon>Alveolata</taxon>
        <taxon>Apicomplexa</taxon>
        <taxon>Aconoidasida</taxon>
        <taxon>Haemosporida</taxon>
        <taxon>Plasmodiidae</taxon>
        <taxon>Plasmodium</taxon>
        <taxon>Plasmodium (Plasmodium)</taxon>
    </lineage>
</organism>
<dbReference type="OMA" id="HNLSSYH"/>
<dbReference type="InterPro" id="IPR000727">
    <property type="entry name" value="T_SNARE_dom"/>
</dbReference>
<feature type="domain" description="T-SNARE coiled-coil homology" evidence="10">
    <location>
        <begin position="319"/>
        <end position="381"/>
    </location>
</feature>
<dbReference type="GO" id="GO:0015031">
    <property type="term" value="P:protein transport"/>
    <property type="evidence" value="ECO:0007669"/>
    <property type="project" value="UniProtKB-KW"/>
</dbReference>
<evidence type="ECO:0000259" key="10">
    <source>
        <dbReference type="PROSITE" id="PS50192"/>
    </source>
</evidence>
<dbReference type="PANTHER" id="PTHR15959">
    <property type="entry name" value="SYNTAXIN-18"/>
    <property type="match status" value="1"/>
</dbReference>
<dbReference type="AlphaFoldDB" id="A0A0D9QS49"/>
<dbReference type="GO" id="GO:0031201">
    <property type="term" value="C:SNARE complex"/>
    <property type="evidence" value="ECO:0007669"/>
    <property type="project" value="TreeGrafter"/>
</dbReference>
<evidence type="ECO:0000256" key="7">
    <source>
        <dbReference type="ARBA" id="ARBA00023054"/>
    </source>
</evidence>
<keyword evidence="12" id="KW-1185">Reference proteome</keyword>
<comment type="subcellular location">
    <subcellularLocation>
        <location evidence="1">Membrane</location>
        <topology evidence="1">Single-pass type IV membrane protein</topology>
    </subcellularLocation>
</comment>
<protein>
    <recommendedName>
        <fullName evidence="10">t-SNARE coiled-coil homology domain-containing protein</fullName>
    </recommendedName>
</protein>
<gene>
    <name evidence="11" type="ORF">AK88_00355</name>
</gene>
<keyword evidence="6 9" id="KW-1133">Transmembrane helix</keyword>
<evidence type="ECO:0000256" key="1">
    <source>
        <dbReference type="ARBA" id="ARBA00004211"/>
    </source>
</evidence>
<dbReference type="EMBL" id="KQ001647">
    <property type="protein sequence ID" value="KJP89899.1"/>
    <property type="molecule type" value="Genomic_DNA"/>
</dbReference>
<evidence type="ECO:0000256" key="9">
    <source>
        <dbReference type="SAM" id="Phobius"/>
    </source>
</evidence>
<dbReference type="GeneID" id="24265669"/>
<dbReference type="GO" id="GO:0005783">
    <property type="term" value="C:endoplasmic reticulum"/>
    <property type="evidence" value="ECO:0007669"/>
    <property type="project" value="TreeGrafter"/>
</dbReference>
<evidence type="ECO:0000313" key="11">
    <source>
        <dbReference type="EMBL" id="KJP89899.1"/>
    </source>
</evidence>
<evidence type="ECO:0000256" key="6">
    <source>
        <dbReference type="ARBA" id="ARBA00022989"/>
    </source>
</evidence>
<dbReference type="Gene3D" id="1.20.5.110">
    <property type="match status" value="1"/>
</dbReference>
<evidence type="ECO:0000256" key="8">
    <source>
        <dbReference type="ARBA" id="ARBA00023136"/>
    </source>
</evidence>
<keyword evidence="4 9" id="KW-0812">Transmembrane</keyword>
<name>A0A0D9QS49_PLAFR</name>
<keyword evidence="3" id="KW-0813">Transport</keyword>
<keyword evidence="5" id="KW-0653">Protein transport</keyword>
<evidence type="ECO:0000313" key="12">
    <source>
        <dbReference type="Proteomes" id="UP000054561"/>
    </source>
</evidence>
<evidence type="ECO:0000256" key="2">
    <source>
        <dbReference type="ARBA" id="ARBA00009063"/>
    </source>
</evidence>
<sequence length="409" mass="47815">MDRSDEFMCLCRKRDKGVALTRREIKCKDEFLIQSSKIYTNLLANCDYIDNNTLKQYSLTIPRSIHVKEKKTRVKNKGNLLYAVNKISEDINLLKSKTETETHKHVLGCLNSLLGIFIDIINKYEHNLSSYHLKLNRYTNFCFYDVKGVKCNFDYLNRLNRYIYGTNSCESQFKKQPADLLGLTHGRGGATSHQETNTNYHQFGNSIKNNNTEEYKNGEKNNLGHYEEKEKCENYLLNEGEKKQHINSKEDLVKNATVRKRRDKRVQFNTFNYVEEEEAERAKGEFLSPLSSSHNDILSGSHDYTLGTNQQLEFKKYVDLFEKEENTYIMETKNKIAKISKLMNIFVTKIYEQNENLNMIEHVVEESIENVAQGNTYLSKIQNKKSMNSLIFFALVCTSLFLLIFDLFR</sequence>